<organism evidence="5 6">
    <name type="scientific">Micromonospora eburnea</name>
    <dbReference type="NCBI Taxonomy" id="227316"/>
    <lineage>
        <taxon>Bacteria</taxon>
        <taxon>Bacillati</taxon>
        <taxon>Actinomycetota</taxon>
        <taxon>Actinomycetes</taxon>
        <taxon>Micromonosporales</taxon>
        <taxon>Micromonosporaceae</taxon>
        <taxon>Micromonospora</taxon>
    </lineage>
</organism>
<dbReference type="InterPro" id="IPR017871">
    <property type="entry name" value="ABC_transporter-like_CS"/>
</dbReference>
<dbReference type="Proteomes" id="UP000199696">
    <property type="component" value="Unassembled WGS sequence"/>
</dbReference>
<dbReference type="PROSITE" id="PS50893">
    <property type="entry name" value="ABC_TRANSPORTER_2"/>
    <property type="match status" value="1"/>
</dbReference>
<reference evidence="6" key="1">
    <citation type="submission" date="2016-06" db="EMBL/GenBank/DDBJ databases">
        <authorList>
            <person name="Varghese N."/>
            <person name="Submissions Spin"/>
        </authorList>
    </citation>
    <scope>NUCLEOTIDE SEQUENCE [LARGE SCALE GENOMIC DNA]</scope>
    <source>
        <strain evidence="6">DSM 44814</strain>
    </source>
</reference>
<dbReference type="PANTHER" id="PTHR24220">
    <property type="entry name" value="IMPORT ATP-BINDING PROTEIN"/>
    <property type="match status" value="1"/>
</dbReference>
<keyword evidence="1" id="KW-0813">Transport</keyword>
<protein>
    <submittedName>
        <fullName evidence="5">Putative ABC transport system ATP-binding protein</fullName>
    </submittedName>
</protein>
<keyword evidence="2" id="KW-0547">Nucleotide-binding</keyword>
<evidence type="ECO:0000256" key="2">
    <source>
        <dbReference type="ARBA" id="ARBA00022741"/>
    </source>
</evidence>
<sequence>MSATHPSGGAPAENSAVALDADPARHGLVLRGVSLQHGDGPDLVRALDEVDLSVAPGELAAVVGPSGAGKSSLLAVAGGLSRPTSGAVLVAGHDMTVGSQRARAALRREHIGFVFQSGNLLPALTARDQVRLPLQFAPRRRRAGRDPLELLAEVGMAHKADRRPHQLSGGERQRVGIARALVTAPRVLLVDEPTAALDRARSHEVVRLLATEAKQRAVAVVMVTHDHDVLEHCDTVYEMVDGRLSRLG</sequence>
<evidence type="ECO:0000313" key="5">
    <source>
        <dbReference type="EMBL" id="SCL52118.1"/>
    </source>
</evidence>
<evidence type="ECO:0000256" key="3">
    <source>
        <dbReference type="ARBA" id="ARBA00022840"/>
    </source>
</evidence>
<dbReference type="InterPro" id="IPR003593">
    <property type="entry name" value="AAA+_ATPase"/>
</dbReference>
<evidence type="ECO:0000256" key="1">
    <source>
        <dbReference type="ARBA" id="ARBA00022448"/>
    </source>
</evidence>
<accession>A0A1C6UDT1</accession>
<dbReference type="GO" id="GO:0005886">
    <property type="term" value="C:plasma membrane"/>
    <property type="evidence" value="ECO:0007669"/>
    <property type="project" value="TreeGrafter"/>
</dbReference>
<name>A0A1C6UDT1_9ACTN</name>
<dbReference type="EMBL" id="FMHY01000002">
    <property type="protein sequence ID" value="SCL52118.1"/>
    <property type="molecule type" value="Genomic_DNA"/>
</dbReference>
<dbReference type="GO" id="GO:0005524">
    <property type="term" value="F:ATP binding"/>
    <property type="evidence" value="ECO:0007669"/>
    <property type="project" value="UniProtKB-KW"/>
</dbReference>
<proteinExistence type="predicted"/>
<dbReference type="STRING" id="227316.GA0070604_2492"/>
<dbReference type="SMART" id="SM00382">
    <property type="entry name" value="AAA"/>
    <property type="match status" value="1"/>
</dbReference>
<dbReference type="RefSeq" id="WP_244161858.1">
    <property type="nucleotide sequence ID" value="NZ_FMHY01000002.1"/>
</dbReference>
<dbReference type="Gene3D" id="3.40.50.300">
    <property type="entry name" value="P-loop containing nucleotide triphosphate hydrolases"/>
    <property type="match status" value="1"/>
</dbReference>
<dbReference type="InterPro" id="IPR027417">
    <property type="entry name" value="P-loop_NTPase"/>
</dbReference>
<dbReference type="SUPFAM" id="SSF52540">
    <property type="entry name" value="P-loop containing nucleoside triphosphate hydrolases"/>
    <property type="match status" value="1"/>
</dbReference>
<evidence type="ECO:0000313" key="6">
    <source>
        <dbReference type="Proteomes" id="UP000199696"/>
    </source>
</evidence>
<keyword evidence="3 5" id="KW-0067">ATP-binding</keyword>
<dbReference type="GO" id="GO:0022857">
    <property type="term" value="F:transmembrane transporter activity"/>
    <property type="evidence" value="ECO:0007669"/>
    <property type="project" value="TreeGrafter"/>
</dbReference>
<dbReference type="InterPro" id="IPR015854">
    <property type="entry name" value="ABC_transpr_LolD-like"/>
</dbReference>
<dbReference type="GO" id="GO:0016887">
    <property type="term" value="F:ATP hydrolysis activity"/>
    <property type="evidence" value="ECO:0007669"/>
    <property type="project" value="InterPro"/>
</dbReference>
<dbReference type="InterPro" id="IPR017911">
    <property type="entry name" value="MacB-like_ATP-bd"/>
</dbReference>
<dbReference type="PANTHER" id="PTHR24220:SF685">
    <property type="entry name" value="ABC TRANSPORTER RELATED"/>
    <property type="match status" value="1"/>
</dbReference>
<dbReference type="PROSITE" id="PS00211">
    <property type="entry name" value="ABC_TRANSPORTER_1"/>
    <property type="match status" value="1"/>
</dbReference>
<dbReference type="Pfam" id="PF00005">
    <property type="entry name" value="ABC_tran"/>
    <property type="match status" value="1"/>
</dbReference>
<dbReference type="InterPro" id="IPR003439">
    <property type="entry name" value="ABC_transporter-like_ATP-bd"/>
</dbReference>
<evidence type="ECO:0000259" key="4">
    <source>
        <dbReference type="PROSITE" id="PS50893"/>
    </source>
</evidence>
<dbReference type="CDD" id="cd03255">
    <property type="entry name" value="ABC_MJ0796_LolCDE_FtsE"/>
    <property type="match status" value="1"/>
</dbReference>
<keyword evidence="6" id="KW-1185">Reference proteome</keyword>
<dbReference type="AlphaFoldDB" id="A0A1C6UDT1"/>
<gene>
    <name evidence="5" type="ORF">GA0070604_2492</name>
</gene>
<feature type="domain" description="ABC transporter" evidence="4">
    <location>
        <begin position="30"/>
        <end position="248"/>
    </location>
</feature>